<sequence>MDQPKTQSSGQVKKSQQTTNVEQYQQRWEQLIQDTNKQIQKIRAIIEEEKAKRSNESSQQ</sequence>
<proteinExistence type="predicted"/>
<dbReference type="RefSeq" id="XP_056511433.1">
    <property type="nucleotide sequence ID" value="XM_056655820.1"/>
</dbReference>
<gene>
    <name evidence="2" type="ORF">NUU61_005238</name>
</gene>
<accession>A0A9W9K8D7</accession>
<dbReference type="AlphaFoldDB" id="A0A9W9K8D7"/>
<evidence type="ECO:0000313" key="2">
    <source>
        <dbReference type="EMBL" id="KAJ5095882.1"/>
    </source>
</evidence>
<comment type="caution">
    <text evidence="2">The sequence shown here is derived from an EMBL/GenBank/DDBJ whole genome shotgun (WGS) entry which is preliminary data.</text>
</comment>
<dbReference type="Proteomes" id="UP001141434">
    <property type="component" value="Unassembled WGS sequence"/>
</dbReference>
<evidence type="ECO:0000313" key="3">
    <source>
        <dbReference type="Proteomes" id="UP001141434"/>
    </source>
</evidence>
<protein>
    <submittedName>
        <fullName evidence="2">Uncharacterized protein</fullName>
    </submittedName>
</protein>
<dbReference type="GeneID" id="81394988"/>
<evidence type="ECO:0000256" key="1">
    <source>
        <dbReference type="SAM" id="MobiDB-lite"/>
    </source>
</evidence>
<dbReference type="OrthoDB" id="4361805at2759"/>
<dbReference type="EMBL" id="JAPMSZ010000007">
    <property type="protein sequence ID" value="KAJ5095882.1"/>
    <property type="molecule type" value="Genomic_DNA"/>
</dbReference>
<keyword evidence="3" id="KW-1185">Reference proteome</keyword>
<organism evidence="2 3">
    <name type="scientific">Penicillium alfredii</name>
    <dbReference type="NCBI Taxonomy" id="1506179"/>
    <lineage>
        <taxon>Eukaryota</taxon>
        <taxon>Fungi</taxon>
        <taxon>Dikarya</taxon>
        <taxon>Ascomycota</taxon>
        <taxon>Pezizomycotina</taxon>
        <taxon>Eurotiomycetes</taxon>
        <taxon>Eurotiomycetidae</taxon>
        <taxon>Eurotiales</taxon>
        <taxon>Aspergillaceae</taxon>
        <taxon>Penicillium</taxon>
    </lineage>
</organism>
<reference evidence="2" key="2">
    <citation type="journal article" date="2023" name="IMA Fungus">
        <title>Comparative genomic study of the Penicillium genus elucidates a diverse pangenome and 15 lateral gene transfer events.</title>
        <authorList>
            <person name="Petersen C."/>
            <person name="Sorensen T."/>
            <person name="Nielsen M.R."/>
            <person name="Sondergaard T.E."/>
            <person name="Sorensen J.L."/>
            <person name="Fitzpatrick D.A."/>
            <person name="Frisvad J.C."/>
            <person name="Nielsen K.L."/>
        </authorList>
    </citation>
    <scope>NUCLEOTIDE SEQUENCE</scope>
    <source>
        <strain evidence="2">IBT 34128</strain>
    </source>
</reference>
<name>A0A9W9K8D7_9EURO</name>
<reference evidence="2" key="1">
    <citation type="submission" date="2022-11" db="EMBL/GenBank/DDBJ databases">
        <authorList>
            <person name="Petersen C."/>
        </authorList>
    </citation>
    <scope>NUCLEOTIDE SEQUENCE</scope>
    <source>
        <strain evidence="2">IBT 34128</strain>
    </source>
</reference>
<feature type="region of interest" description="Disordered" evidence="1">
    <location>
        <begin position="1"/>
        <end position="20"/>
    </location>
</feature>